<dbReference type="Proteomes" id="UP000051324">
    <property type="component" value="Unassembled WGS sequence"/>
</dbReference>
<accession>A0A0R1TS05</accession>
<sequence length="174" mass="20227">MNEMNYKKIKITQKLERLTDQELLLAIWQVFLTLPQATKEILRDKQISEFKNYTVTDWENFTAERFLCQGLMLCEFAKRYDKCPDLPLGVVCSSKVIGEYMIEKLSGVKQEMLIGVYLDTKNQLLAEKRSLSGLWIQQQCIRVKFSSTLLVTVLPDLLSCIIILVDKLVLRQMI</sequence>
<name>A0A0R1TS05_9LACO</name>
<gene>
    <name evidence="2" type="ORF">FC32_GL001448</name>
</gene>
<reference evidence="2 3" key="1">
    <citation type="journal article" date="2015" name="Genome Announc.">
        <title>Expanding the biotechnology potential of lactobacilli through comparative genomics of 213 strains and associated genera.</title>
        <authorList>
            <person name="Sun Z."/>
            <person name="Harris H.M."/>
            <person name="McCann A."/>
            <person name="Guo C."/>
            <person name="Argimon S."/>
            <person name="Zhang W."/>
            <person name="Yang X."/>
            <person name="Jeffery I.B."/>
            <person name="Cooney J.C."/>
            <person name="Kagawa T.F."/>
            <person name="Liu W."/>
            <person name="Song Y."/>
            <person name="Salvetti E."/>
            <person name="Wrobel A."/>
            <person name="Rasinkangas P."/>
            <person name="Parkhill J."/>
            <person name="Rea M.C."/>
            <person name="O'Sullivan O."/>
            <person name="Ritari J."/>
            <person name="Douillard F.P."/>
            <person name="Paul Ross R."/>
            <person name="Yang R."/>
            <person name="Briner A.E."/>
            <person name="Felis G.E."/>
            <person name="de Vos W.M."/>
            <person name="Barrangou R."/>
            <person name="Klaenhammer T.R."/>
            <person name="Caufield P.W."/>
            <person name="Cui Y."/>
            <person name="Zhang H."/>
            <person name="O'Toole P.W."/>
        </authorList>
    </citation>
    <scope>NUCLEOTIDE SEQUENCE [LARGE SCALE GENOMIC DNA]</scope>
    <source>
        <strain evidence="2 3">DSM 16634</strain>
    </source>
</reference>
<evidence type="ECO:0000313" key="3">
    <source>
        <dbReference type="Proteomes" id="UP000051324"/>
    </source>
</evidence>
<dbReference type="PATRIC" id="fig|1423724.4.peg.1512"/>
<dbReference type="EMBL" id="AZFT01000053">
    <property type="protein sequence ID" value="KRL84167.1"/>
    <property type="molecule type" value="Genomic_DNA"/>
</dbReference>
<dbReference type="STRING" id="1423724.FC32_GL001448"/>
<proteinExistence type="predicted"/>
<organism evidence="2 3">
    <name type="scientific">Ligilactobacillus apodemi DSM 16634 = JCM 16172</name>
    <dbReference type="NCBI Taxonomy" id="1423724"/>
    <lineage>
        <taxon>Bacteria</taxon>
        <taxon>Bacillati</taxon>
        <taxon>Bacillota</taxon>
        <taxon>Bacilli</taxon>
        <taxon>Lactobacillales</taxon>
        <taxon>Lactobacillaceae</taxon>
        <taxon>Ligilactobacillus</taxon>
    </lineage>
</organism>
<feature type="transmembrane region" description="Helical" evidence="1">
    <location>
        <begin position="145"/>
        <end position="165"/>
    </location>
</feature>
<protein>
    <submittedName>
        <fullName evidence="2">Uncharacterized protein</fullName>
    </submittedName>
</protein>
<comment type="caution">
    <text evidence="2">The sequence shown here is derived from an EMBL/GenBank/DDBJ whole genome shotgun (WGS) entry which is preliminary data.</text>
</comment>
<evidence type="ECO:0000256" key="1">
    <source>
        <dbReference type="SAM" id="Phobius"/>
    </source>
</evidence>
<keyword evidence="1" id="KW-0472">Membrane</keyword>
<keyword evidence="1" id="KW-0812">Transmembrane</keyword>
<evidence type="ECO:0000313" key="2">
    <source>
        <dbReference type="EMBL" id="KRL84167.1"/>
    </source>
</evidence>
<dbReference type="AlphaFoldDB" id="A0A0R1TS05"/>
<keyword evidence="1" id="KW-1133">Transmembrane helix</keyword>
<keyword evidence="3" id="KW-1185">Reference proteome</keyword>